<evidence type="ECO:0000313" key="2">
    <source>
        <dbReference type="Proteomes" id="UP000724584"/>
    </source>
</evidence>
<reference evidence="1 2" key="1">
    <citation type="journal article" date="2021" name="Nat. Commun.">
        <title>Genetic determinants of endophytism in the Arabidopsis root mycobiome.</title>
        <authorList>
            <person name="Mesny F."/>
            <person name="Miyauchi S."/>
            <person name="Thiergart T."/>
            <person name="Pickel B."/>
            <person name="Atanasova L."/>
            <person name="Karlsson M."/>
            <person name="Huettel B."/>
            <person name="Barry K.W."/>
            <person name="Haridas S."/>
            <person name="Chen C."/>
            <person name="Bauer D."/>
            <person name="Andreopoulos W."/>
            <person name="Pangilinan J."/>
            <person name="LaButti K."/>
            <person name="Riley R."/>
            <person name="Lipzen A."/>
            <person name="Clum A."/>
            <person name="Drula E."/>
            <person name="Henrissat B."/>
            <person name="Kohler A."/>
            <person name="Grigoriev I.V."/>
            <person name="Martin F.M."/>
            <person name="Hacquard S."/>
        </authorList>
    </citation>
    <scope>NUCLEOTIDE SEQUENCE [LARGE SCALE GENOMIC DNA]</scope>
    <source>
        <strain evidence="1 2">MPI-SDFR-AT-0079</strain>
    </source>
</reference>
<dbReference type="EMBL" id="JAGIZQ010000002">
    <property type="protein sequence ID" value="KAH6641273.1"/>
    <property type="molecule type" value="Genomic_DNA"/>
</dbReference>
<protein>
    <submittedName>
        <fullName evidence="1">Uncharacterized protein</fullName>
    </submittedName>
</protein>
<organism evidence="1 2">
    <name type="scientific">Chaetomium tenue</name>
    <dbReference type="NCBI Taxonomy" id="1854479"/>
    <lineage>
        <taxon>Eukaryota</taxon>
        <taxon>Fungi</taxon>
        <taxon>Dikarya</taxon>
        <taxon>Ascomycota</taxon>
        <taxon>Pezizomycotina</taxon>
        <taxon>Sordariomycetes</taxon>
        <taxon>Sordariomycetidae</taxon>
        <taxon>Sordariales</taxon>
        <taxon>Chaetomiaceae</taxon>
        <taxon>Chaetomium</taxon>
    </lineage>
</organism>
<keyword evidence="2" id="KW-1185">Reference proteome</keyword>
<gene>
    <name evidence="1" type="ORF">F5144DRAFT_590606</name>
</gene>
<accession>A0ACB7PJQ2</accession>
<comment type="caution">
    <text evidence="1">The sequence shown here is derived from an EMBL/GenBank/DDBJ whole genome shotgun (WGS) entry which is preliminary data.</text>
</comment>
<sequence length="310" mass="34742">MAQDILNLASMELEMSAETTEEAIDMLFRWKSSAELSEQLDRMNEEEVWRFMSDTFNDNDYGFENSFDFVPADLTVGEEVDIIADTGKELDVVEQTDKTDEQHGTESSGDNYPESLALTPKVEASDYDPGAYFALTPEIIADDYEAMLADTVDDCFFLLGQDSVQRDSDSVPHQSDNPHQPLVPDINETCQDDPQPTAQSPVSHDLGDNQEFDSQQFADYMESQGQFNPSQPFFLGMNGNQFFNPPLGTQYPINMQSAHWQAALSEWIKLQVPNNPQQTEANPLAQLPPMVVTPLVVIQTLGPAVFNRYS</sequence>
<proteinExistence type="predicted"/>
<evidence type="ECO:0000313" key="1">
    <source>
        <dbReference type="EMBL" id="KAH6641273.1"/>
    </source>
</evidence>
<name>A0ACB7PJQ2_9PEZI</name>
<dbReference type="Proteomes" id="UP000724584">
    <property type="component" value="Unassembled WGS sequence"/>
</dbReference>